<keyword evidence="4" id="KW-1185">Reference proteome</keyword>
<sequence>MTNCPEISEVCGYPSSPSRGAKPSKGFGVLARNYQTQILKNVPLNVPAVILISLIWFFAAIILFTRDTLEGCEGLILWFISKLEIKVTLISIIEIIILCFTNFLKMNSLKTIHLEEFIS</sequence>
<evidence type="ECO:0000256" key="1">
    <source>
        <dbReference type="SAM" id="Phobius"/>
    </source>
</evidence>
<proteinExistence type="predicted"/>
<dbReference type="RefSeq" id="WP_058445013.1">
    <property type="nucleotide sequence ID" value="NZ_UASS01000003.1"/>
</dbReference>
<dbReference type="PATRIC" id="fig|453.4.peg.1363"/>
<dbReference type="EMBL" id="UASS01000003">
    <property type="protein sequence ID" value="SPX59798.1"/>
    <property type="molecule type" value="Genomic_DNA"/>
</dbReference>
<keyword evidence="1" id="KW-1133">Transmembrane helix</keyword>
<organism evidence="2 4">
    <name type="scientific">Legionella feeleii</name>
    <dbReference type="NCBI Taxonomy" id="453"/>
    <lineage>
        <taxon>Bacteria</taxon>
        <taxon>Pseudomonadati</taxon>
        <taxon>Pseudomonadota</taxon>
        <taxon>Gammaproteobacteria</taxon>
        <taxon>Legionellales</taxon>
        <taxon>Legionellaceae</taxon>
        <taxon>Legionella</taxon>
    </lineage>
</organism>
<evidence type="ECO:0000313" key="4">
    <source>
        <dbReference type="Proteomes" id="UP000054698"/>
    </source>
</evidence>
<name>A0A0W0TXH7_9GAMM</name>
<accession>A0A0W0TXH7</accession>
<dbReference type="Proteomes" id="UP000054698">
    <property type="component" value="Unassembled WGS sequence"/>
</dbReference>
<reference evidence="2 4" key="1">
    <citation type="submission" date="2015-11" db="EMBL/GenBank/DDBJ databases">
        <title>Genomic analysis of 38 Legionella species identifies large and diverse effector repertoires.</title>
        <authorList>
            <person name="Burstein D."/>
            <person name="Amaro F."/>
            <person name="Zusman T."/>
            <person name="Lifshitz Z."/>
            <person name="Cohen O."/>
            <person name="Gilbert J.A."/>
            <person name="Pupko T."/>
            <person name="Shuman H.A."/>
            <person name="Segal G."/>
        </authorList>
    </citation>
    <scope>NUCLEOTIDE SEQUENCE [LARGE SCALE GENOMIC DNA]</scope>
    <source>
        <strain evidence="2 4">WO-44C</strain>
    </source>
</reference>
<dbReference type="Proteomes" id="UP000251942">
    <property type="component" value="Unassembled WGS sequence"/>
</dbReference>
<keyword evidence="1" id="KW-0472">Membrane</keyword>
<gene>
    <name evidence="2" type="ORF">Lfee_1257</name>
    <name evidence="3" type="ORF">NCTC12022_00509</name>
</gene>
<dbReference type="AlphaFoldDB" id="A0A0W0TXH7"/>
<dbReference type="EMBL" id="LNYB01000040">
    <property type="protein sequence ID" value="KTD00398.1"/>
    <property type="molecule type" value="Genomic_DNA"/>
</dbReference>
<feature type="transmembrane region" description="Helical" evidence="1">
    <location>
        <begin position="42"/>
        <end position="65"/>
    </location>
</feature>
<protein>
    <submittedName>
        <fullName evidence="2">Uncharacterized protein</fullName>
    </submittedName>
</protein>
<keyword evidence="1" id="KW-0812">Transmembrane</keyword>
<feature type="transmembrane region" description="Helical" evidence="1">
    <location>
        <begin position="85"/>
        <end position="104"/>
    </location>
</feature>
<evidence type="ECO:0000313" key="5">
    <source>
        <dbReference type="Proteomes" id="UP000251942"/>
    </source>
</evidence>
<evidence type="ECO:0000313" key="3">
    <source>
        <dbReference type="EMBL" id="SPX59798.1"/>
    </source>
</evidence>
<reference evidence="3 5" key="2">
    <citation type="submission" date="2018-06" db="EMBL/GenBank/DDBJ databases">
        <authorList>
            <consortium name="Pathogen Informatics"/>
            <person name="Doyle S."/>
        </authorList>
    </citation>
    <scope>NUCLEOTIDE SEQUENCE [LARGE SCALE GENOMIC DNA]</scope>
    <source>
        <strain evidence="3 5">NCTC12022</strain>
    </source>
</reference>
<evidence type="ECO:0000313" key="2">
    <source>
        <dbReference type="EMBL" id="KTD00398.1"/>
    </source>
</evidence>